<feature type="compositionally biased region" description="Low complexity" evidence="8">
    <location>
        <begin position="304"/>
        <end position="320"/>
    </location>
</feature>
<keyword evidence="3 7" id="KW-0813">Transport</keyword>
<keyword evidence="5 7" id="KW-0653">Protein transport</keyword>
<dbReference type="InterPro" id="IPR017916">
    <property type="entry name" value="SB_dom"/>
</dbReference>
<evidence type="ECO:0000313" key="11">
    <source>
        <dbReference type="EMBL" id="CAK7216122.1"/>
    </source>
</evidence>
<comment type="similarity">
    <text evidence="2">Belongs to the ubiquitin-conjugating enzyme family. UEV subfamily.</text>
</comment>
<proteinExistence type="inferred from homology"/>
<evidence type="ECO:0000256" key="6">
    <source>
        <dbReference type="ARBA" id="ARBA00023054"/>
    </source>
</evidence>
<feature type="region of interest" description="Disordered" evidence="8">
    <location>
        <begin position="150"/>
        <end position="479"/>
    </location>
</feature>
<dbReference type="InterPro" id="IPR008883">
    <property type="entry name" value="UEV_N"/>
</dbReference>
<evidence type="ECO:0000256" key="7">
    <source>
        <dbReference type="PROSITE-ProRule" id="PRU00644"/>
    </source>
</evidence>
<dbReference type="InterPro" id="IPR016135">
    <property type="entry name" value="UBQ-conjugating_enzyme/RWD"/>
</dbReference>
<comment type="caution">
    <text evidence="11">The sequence shown here is derived from an EMBL/GenBank/DDBJ whole genome shotgun (WGS) entry which is preliminary data.</text>
</comment>
<evidence type="ECO:0000259" key="10">
    <source>
        <dbReference type="PROSITE" id="PS51322"/>
    </source>
</evidence>
<comment type="subcellular location">
    <subcellularLocation>
        <location evidence="1">Endosome</location>
    </subcellularLocation>
</comment>
<accession>A0ABP0B9G0</accession>
<evidence type="ECO:0000256" key="8">
    <source>
        <dbReference type="SAM" id="MobiDB-lite"/>
    </source>
</evidence>
<dbReference type="PANTHER" id="PTHR23306:SF3">
    <property type="entry name" value="TUMOR SUPPRESSOR PROTEIN 101"/>
    <property type="match status" value="1"/>
</dbReference>
<organism evidence="11 12">
    <name type="scientific">Sporothrix curviconia</name>
    <dbReference type="NCBI Taxonomy" id="1260050"/>
    <lineage>
        <taxon>Eukaryota</taxon>
        <taxon>Fungi</taxon>
        <taxon>Dikarya</taxon>
        <taxon>Ascomycota</taxon>
        <taxon>Pezizomycotina</taxon>
        <taxon>Sordariomycetes</taxon>
        <taxon>Sordariomycetidae</taxon>
        <taxon>Ophiostomatales</taxon>
        <taxon>Ophiostomataceae</taxon>
        <taxon>Sporothrix</taxon>
    </lineage>
</organism>
<feature type="compositionally biased region" description="Pro residues" evidence="8">
    <location>
        <begin position="213"/>
        <end position="222"/>
    </location>
</feature>
<dbReference type="Gene3D" id="3.10.110.10">
    <property type="entry name" value="Ubiquitin Conjugating Enzyme"/>
    <property type="match status" value="1"/>
</dbReference>
<keyword evidence="11" id="KW-0675">Receptor</keyword>
<feature type="domain" description="SB" evidence="9">
    <location>
        <begin position="573"/>
        <end position="640"/>
    </location>
</feature>
<evidence type="ECO:0000259" key="9">
    <source>
        <dbReference type="PROSITE" id="PS51312"/>
    </source>
</evidence>
<evidence type="ECO:0000256" key="5">
    <source>
        <dbReference type="ARBA" id="ARBA00022927"/>
    </source>
</evidence>
<keyword evidence="6" id="KW-0175">Coiled coil</keyword>
<dbReference type="EMBL" id="CAWUHB010000011">
    <property type="protein sequence ID" value="CAK7216122.1"/>
    <property type="molecule type" value="Genomic_DNA"/>
</dbReference>
<dbReference type="InterPro" id="IPR052070">
    <property type="entry name" value="ESCRT-I_UEV_domain"/>
</dbReference>
<evidence type="ECO:0000256" key="3">
    <source>
        <dbReference type="ARBA" id="ARBA00022448"/>
    </source>
</evidence>
<dbReference type="Gene3D" id="6.10.140.820">
    <property type="match status" value="1"/>
</dbReference>
<dbReference type="Proteomes" id="UP001642405">
    <property type="component" value="Unassembled WGS sequence"/>
</dbReference>
<feature type="compositionally biased region" description="Pro residues" evidence="8">
    <location>
        <begin position="237"/>
        <end position="246"/>
    </location>
</feature>
<name>A0ABP0B9G0_9PEZI</name>
<reference evidence="11 12" key="1">
    <citation type="submission" date="2024-01" db="EMBL/GenBank/DDBJ databases">
        <authorList>
            <person name="Allen C."/>
            <person name="Tagirdzhanova G."/>
        </authorList>
    </citation>
    <scope>NUCLEOTIDE SEQUENCE [LARGE SCALE GENOMIC DNA]</scope>
</reference>
<gene>
    <name evidence="11" type="primary">STP22</name>
    <name evidence="11" type="ORF">SCUCBS95973_002697</name>
</gene>
<dbReference type="PROSITE" id="PS51322">
    <property type="entry name" value="UEV"/>
    <property type="match status" value="1"/>
</dbReference>
<evidence type="ECO:0000256" key="2">
    <source>
        <dbReference type="ARBA" id="ARBA00009594"/>
    </source>
</evidence>
<feature type="compositionally biased region" description="Low complexity" evidence="8">
    <location>
        <begin position="223"/>
        <end position="236"/>
    </location>
</feature>
<keyword evidence="12" id="KW-1185">Reference proteome</keyword>
<dbReference type="InterPro" id="IPR037202">
    <property type="entry name" value="ESCRT_assembly_dom"/>
</dbReference>
<feature type="compositionally biased region" description="Pro residues" evidence="8">
    <location>
        <begin position="155"/>
        <end position="169"/>
    </location>
</feature>
<feature type="compositionally biased region" description="Low complexity" evidence="8">
    <location>
        <begin position="177"/>
        <end position="191"/>
    </location>
</feature>
<evidence type="ECO:0000256" key="4">
    <source>
        <dbReference type="ARBA" id="ARBA00022753"/>
    </source>
</evidence>
<dbReference type="SUPFAM" id="SSF54495">
    <property type="entry name" value="UBC-like"/>
    <property type="match status" value="1"/>
</dbReference>
<protein>
    <submittedName>
        <fullName evidence="11">Suppressor protein stp22 of temperature-sensitive alpha-factor receptor and arginine permease</fullName>
    </submittedName>
</protein>
<evidence type="ECO:0000256" key="1">
    <source>
        <dbReference type="ARBA" id="ARBA00004177"/>
    </source>
</evidence>
<feature type="compositionally biased region" description="Low complexity" evidence="8">
    <location>
        <begin position="445"/>
        <end position="464"/>
    </location>
</feature>
<feature type="domain" description="UEV" evidence="10">
    <location>
        <begin position="6"/>
        <end position="151"/>
    </location>
</feature>
<feature type="compositionally biased region" description="Low complexity" evidence="8">
    <location>
        <begin position="329"/>
        <end position="401"/>
    </location>
</feature>
<sequence>MAVQQHVLNWLYSVLTSEYQDVNRTYNDVSQALSYFPSLSPRTDVHTFPNGASALLLHLSGTIPAVFRGATYRYPISLWVPHNYPREAPLVYVTPTETMMVRPGQHVDPQGQVYHPYLAGWAEFWDKSTIGDFLTILRDVFAKEPPVIARQTPRAQPPPQASSPTPPPQELATSTFSPPNHSQPQQQQQQQQPPPPPPKGNGQPQHGSANRMPSPPPVPPHPSSRSNSAYPTAQATPSPPPVPPHPSSAAAGGAVRSSWYAASSAPPQAVVEAGPSAARSNGAPPVPGRPPYQQSPLGQPPMSPSQQHQHPPYGAYGQTSSPPPPQQSPPTGYGQQAEAAYYQHPQQQQQPQQGYPQQPQQQQQQQQSLPQWQQQQPQQQPPYQQYSQQQQYQQQQQFQPFQQPPPPQQQQHTQAPRPRQPPPPDIMDEPVQSSSNENEPGRIGAAGAVGAARQGHAGGPSASGAAGGAPPPVPPNPEKDALLHQLAQTLAMLRQQSRSKNDASMAGLQAQRAAMLTAFGRLQQDMADVAQLSALLTSNTDILHESLAAADNVVASSKQTPAPAVDDLLVGPTVVANQLYDLVAEERALADAVFMLGRAVERGRVSPAVFAKMTRSLAREWYLKKALVRKVGRGMGLASA</sequence>
<dbReference type="CDD" id="cd11685">
    <property type="entry name" value="UEV_TSG101-like"/>
    <property type="match status" value="1"/>
</dbReference>
<dbReference type="Pfam" id="PF05743">
    <property type="entry name" value="UEV"/>
    <property type="match status" value="1"/>
</dbReference>
<feature type="compositionally biased region" description="Low complexity" evidence="8">
    <location>
        <begin position="247"/>
        <end position="258"/>
    </location>
</feature>
<dbReference type="Pfam" id="PF09454">
    <property type="entry name" value="Vps23_core"/>
    <property type="match status" value="1"/>
</dbReference>
<evidence type="ECO:0000313" key="12">
    <source>
        <dbReference type="Proteomes" id="UP001642405"/>
    </source>
</evidence>
<dbReference type="PANTHER" id="PTHR23306">
    <property type="entry name" value="TUMOR SUSCEPTIBILITY GENE 101 PROTEIN-RELATED"/>
    <property type="match status" value="1"/>
</dbReference>
<dbReference type="PROSITE" id="PS51312">
    <property type="entry name" value="SB"/>
    <property type="match status" value="1"/>
</dbReference>
<keyword evidence="4" id="KW-0967">Endosome</keyword>
<dbReference type="SUPFAM" id="SSF140111">
    <property type="entry name" value="Endosomal sorting complex assembly domain"/>
    <property type="match status" value="1"/>
</dbReference>